<dbReference type="EMBL" id="JALLAZ020000305">
    <property type="protein sequence ID" value="KAL3798244.1"/>
    <property type="molecule type" value="Genomic_DNA"/>
</dbReference>
<feature type="region of interest" description="Disordered" evidence="1">
    <location>
        <begin position="294"/>
        <end position="332"/>
    </location>
</feature>
<organism evidence="2 3">
    <name type="scientific">Stephanodiscus triporus</name>
    <dbReference type="NCBI Taxonomy" id="2934178"/>
    <lineage>
        <taxon>Eukaryota</taxon>
        <taxon>Sar</taxon>
        <taxon>Stramenopiles</taxon>
        <taxon>Ochrophyta</taxon>
        <taxon>Bacillariophyta</taxon>
        <taxon>Coscinodiscophyceae</taxon>
        <taxon>Thalassiosirophycidae</taxon>
        <taxon>Stephanodiscales</taxon>
        <taxon>Stephanodiscaceae</taxon>
        <taxon>Stephanodiscus</taxon>
    </lineage>
</organism>
<gene>
    <name evidence="2" type="ORF">ACHAW5_001370</name>
</gene>
<proteinExistence type="predicted"/>
<feature type="compositionally biased region" description="Low complexity" evidence="1">
    <location>
        <begin position="124"/>
        <end position="133"/>
    </location>
</feature>
<dbReference type="AlphaFoldDB" id="A0ABD3QDU1"/>
<reference evidence="2 3" key="1">
    <citation type="submission" date="2024-10" db="EMBL/GenBank/DDBJ databases">
        <title>Updated reference genomes for cyclostephanoid diatoms.</title>
        <authorList>
            <person name="Roberts W.R."/>
            <person name="Alverson A.J."/>
        </authorList>
    </citation>
    <scope>NUCLEOTIDE SEQUENCE [LARGE SCALE GENOMIC DNA]</scope>
    <source>
        <strain evidence="2 3">AJA276-08</strain>
    </source>
</reference>
<evidence type="ECO:0000256" key="1">
    <source>
        <dbReference type="SAM" id="MobiDB-lite"/>
    </source>
</evidence>
<keyword evidence="3" id="KW-1185">Reference proteome</keyword>
<evidence type="ECO:0000313" key="2">
    <source>
        <dbReference type="EMBL" id="KAL3798244.1"/>
    </source>
</evidence>
<sequence>MTSTTTSSSSRRSLLSQTIAIAVSTFALPPSSIPPSSGGRVVVDPLRLPPSFAAIAAETVGKDADCDDASCLGVWDGLLAHCPHPPGRGGGGWGGAGCVSSQDDAPGIFAEPWDYSDDVPLIPSSSSSSSSSKKTAEEEEEEDKDARDDYAKRMDRLILALDTTSRERGDSVAVLVREGRYLRAFVVDGVTGEGSVCEFYFTPDDTTVQFRLGSTTTATTTTTSTTTTTTRPPVAAARSVVVASFGTLVGRRSLTNADRSERIRGALRYAKVPVLRNRRRRFVFVESDSLDGFGPGSGMLGPPEEMSPGEVMMEYGRGGGRQMRTRRGSDDVDPRMRIDWVESFPVRRPGGG</sequence>
<accession>A0ABD3QDU1</accession>
<dbReference type="PANTHER" id="PTHR34801:SF6">
    <property type="entry name" value="SLL1620 PROTEIN"/>
    <property type="match status" value="1"/>
</dbReference>
<evidence type="ECO:0000313" key="3">
    <source>
        <dbReference type="Proteomes" id="UP001530315"/>
    </source>
</evidence>
<comment type="caution">
    <text evidence="2">The sequence shown here is derived from an EMBL/GenBank/DDBJ whole genome shotgun (WGS) entry which is preliminary data.</text>
</comment>
<dbReference type="Proteomes" id="UP001530315">
    <property type="component" value="Unassembled WGS sequence"/>
</dbReference>
<name>A0ABD3QDU1_9STRA</name>
<feature type="region of interest" description="Disordered" evidence="1">
    <location>
        <begin position="120"/>
        <end position="149"/>
    </location>
</feature>
<protein>
    <submittedName>
        <fullName evidence="2">Uncharacterized protein</fullName>
    </submittedName>
</protein>
<dbReference type="PANTHER" id="PTHR34801">
    <property type="entry name" value="EXPRESSED PROTEIN"/>
    <property type="match status" value="1"/>
</dbReference>